<feature type="domain" description="Methyltransferase" evidence="1">
    <location>
        <begin position="35"/>
        <end position="85"/>
    </location>
</feature>
<proteinExistence type="predicted"/>
<dbReference type="Gene3D" id="3.40.50.150">
    <property type="entry name" value="Vaccinia Virus protein VP39"/>
    <property type="match status" value="1"/>
</dbReference>
<evidence type="ECO:0000259" key="1">
    <source>
        <dbReference type="Pfam" id="PF13847"/>
    </source>
</evidence>
<dbReference type="AlphaFoldDB" id="X0SKL3"/>
<dbReference type="InterPro" id="IPR025714">
    <property type="entry name" value="Methyltranfer_dom"/>
</dbReference>
<dbReference type="Pfam" id="PF13847">
    <property type="entry name" value="Methyltransf_31"/>
    <property type="match status" value="1"/>
</dbReference>
<feature type="non-terminal residue" evidence="2">
    <location>
        <position position="87"/>
    </location>
</feature>
<dbReference type="CDD" id="cd02440">
    <property type="entry name" value="AdoMet_MTases"/>
    <property type="match status" value="1"/>
</dbReference>
<accession>X0SKL3</accession>
<dbReference type="SUPFAM" id="SSF53335">
    <property type="entry name" value="S-adenosyl-L-methionine-dependent methyltransferases"/>
    <property type="match status" value="1"/>
</dbReference>
<reference evidence="2" key="1">
    <citation type="journal article" date="2014" name="Front. Microbiol.">
        <title>High frequency of phylogenetically diverse reductive dehalogenase-homologous genes in deep subseafloor sedimentary metagenomes.</title>
        <authorList>
            <person name="Kawai M."/>
            <person name="Futagami T."/>
            <person name="Toyoda A."/>
            <person name="Takaki Y."/>
            <person name="Nishi S."/>
            <person name="Hori S."/>
            <person name="Arai W."/>
            <person name="Tsubouchi T."/>
            <person name="Morono Y."/>
            <person name="Uchiyama I."/>
            <person name="Ito T."/>
            <person name="Fujiyama A."/>
            <person name="Inagaki F."/>
            <person name="Takami H."/>
        </authorList>
    </citation>
    <scope>NUCLEOTIDE SEQUENCE</scope>
    <source>
        <strain evidence="2">Expedition CK06-06</strain>
    </source>
</reference>
<organism evidence="2">
    <name type="scientific">marine sediment metagenome</name>
    <dbReference type="NCBI Taxonomy" id="412755"/>
    <lineage>
        <taxon>unclassified sequences</taxon>
        <taxon>metagenomes</taxon>
        <taxon>ecological metagenomes</taxon>
    </lineage>
</organism>
<evidence type="ECO:0000313" key="2">
    <source>
        <dbReference type="EMBL" id="GAF81549.1"/>
    </source>
</evidence>
<comment type="caution">
    <text evidence="2">The sequence shown here is derived from an EMBL/GenBank/DDBJ whole genome shotgun (WGS) entry which is preliminary data.</text>
</comment>
<dbReference type="InterPro" id="IPR029063">
    <property type="entry name" value="SAM-dependent_MTases_sf"/>
</dbReference>
<sequence length="87" mass="10193">MENKEVWENHAEEWGKNLFYPKETTFIRWLLKTSKKTDKILDQGCGIGQYASSIYKLGFKNVIGMDFSKKLIDTAKQNAKKLDYKIK</sequence>
<dbReference type="EMBL" id="BARS01004653">
    <property type="protein sequence ID" value="GAF81549.1"/>
    <property type="molecule type" value="Genomic_DNA"/>
</dbReference>
<protein>
    <recommendedName>
        <fullName evidence="1">Methyltransferase domain-containing protein</fullName>
    </recommendedName>
</protein>
<name>X0SKL3_9ZZZZ</name>
<gene>
    <name evidence="2" type="ORF">S01H1_09104</name>
</gene>